<evidence type="ECO:0000256" key="1">
    <source>
        <dbReference type="SAM" id="Phobius"/>
    </source>
</evidence>
<proteinExistence type="predicted"/>
<dbReference type="Gene3D" id="3.30.70.1230">
    <property type="entry name" value="Nucleotide cyclase"/>
    <property type="match status" value="1"/>
</dbReference>
<dbReference type="EMBL" id="CP138858">
    <property type="protein sequence ID" value="WPJ97962.1"/>
    <property type="molecule type" value="Genomic_DNA"/>
</dbReference>
<name>A0ABZ0RR34_9BACT</name>
<keyword evidence="4" id="KW-1185">Reference proteome</keyword>
<feature type="domain" description="Guanylate cyclase" evidence="2">
    <location>
        <begin position="522"/>
        <end position="659"/>
    </location>
</feature>
<dbReference type="PANTHER" id="PTHR43081">
    <property type="entry name" value="ADENYLATE CYCLASE, TERMINAL-DIFFERENTIATION SPECIFIC-RELATED"/>
    <property type="match status" value="1"/>
</dbReference>
<dbReference type="PANTHER" id="PTHR43081:SF1">
    <property type="entry name" value="ADENYLATE CYCLASE, TERMINAL-DIFFERENTIATION SPECIFIC"/>
    <property type="match status" value="1"/>
</dbReference>
<dbReference type="InterPro" id="IPR050697">
    <property type="entry name" value="Adenylyl/Guanylyl_Cyclase_3/4"/>
</dbReference>
<reference evidence="3 4" key="1">
    <citation type="submission" date="2023-11" db="EMBL/GenBank/DDBJ databases">
        <title>Coraliomargarita sp. nov., isolated from marine algae.</title>
        <authorList>
            <person name="Lee J.K."/>
            <person name="Baek J.H."/>
            <person name="Kim J.M."/>
            <person name="Choi D.G."/>
            <person name="Jeon C.O."/>
        </authorList>
    </citation>
    <scope>NUCLEOTIDE SEQUENCE [LARGE SCALE GENOMIC DNA]</scope>
    <source>
        <strain evidence="3 4">J2-16</strain>
    </source>
</reference>
<evidence type="ECO:0000259" key="2">
    <source>
        <dbReference type="PROSITE" id="PS50125"/>
    </source>
</evidence>
<protein>
    <submittedName>
        <fullName evidence="3">Adenylate/guanylate cyclase domain-containing protein</fullName>
    </submittedName>
</protein>
<dbReference type="RefSeq" id="WP_319834774.1">
    <property type="nucleotide sequence ID" value="NZ_CP138858.1"/>
</dbReference>
<dbReference type="Pfam" id="PF00211">
    <property type="entry name" value="Guanylate_cyc"/>
    <property type="match status" value="1"/>
</dbReference>
<dbReference type="InterPro" id="IPR001054">
    <property type="entry name" value="A/G_cyclase"/>
</dbReference>
<dbReference type="InterPro" id="IPR007890">
    <property type="entry name" value="CHASE2"/>
</dbReference>
<feature type="transmembrane region" description="Helical" evidence="1">
    <location>
        <begin position="406"/>
        <end position="427"/>
    </location>
</feature>
<feature type="transmembrane region" description="Helical" evidence="1">
    <location>
        <begin position="434"/>
        <end position="454"/>
    </location>
</feature>
<dbReference type="PROSITE" id="PS50125">
    <property type="entry name" value="GUANYLATE_CYCLASE_2"/>
    <property type="match status" value="1"/>
</dbReference>
<gene>
    <name evidence="3" type="ORF">SH580_09595</name>
</gene>
<dbReference type="SUPFAM" id="SSF55073">
    <property type="entry name" value="Nucleotide cyclase"/>
    <property type="match status" value="1"/>
</dbReference>
<dbReference type="InterPro" id="IPR029787">
    <property type="entry name" value="Nucleotide_cyclase"/>
</dbReference>
<accession>A0ABZ0RR34</accession>
<dbReference type="SMART" id="SM00044">
    <property type="entry name" value="CYCc"/>
    <property type="match status" value="1"/>
</dbReference>
<sequence length="790" mass="86927">MKISKQLLMSLGLIALSVTIWLLLMLSGVLNGLEQETLRWRYLARGELESTAPIVYVDLDAETVSYMGDRPWDRREFGVLLYALLGPGAAQAVSVDIIFSKFGGGSLLDWDRAREGDAYLGRAVKAYADRVVLAAAYTGAIQALTEEASELPLIRNGVYDPELSPFPEAPTYPIIDFELGRLGLANVDEALSGGVVPYYVPGFVELNSPRYSFHLMDGVLRDKAHFMNEPYIDVVGDVVVLTDLDGFEVKHYPKQHEMTIFTLGLETFLIAHGLNEDAVEISAEALTIRRDGEIFRRIPLVEQQSIEVNWFEGWEISGGQNHVSMQTVLRKADALSDAAAAGEAAQVAELEAWFARFQGKVVFVGPVDPQLKDISPTPFNREPVPKVGLHANLYHTIQNEAYITRAGHVSCVAIVCMLTLSVSLLAYNSGARRMFSLLLLLAYGGGVFVAFALFNWILPLLVPIGSSLTAIVSVVLLKLGSEEWQRRRIKALFGAYVAPKLVDEMVESKRDPQLGGTDTEITALFSDVEGFSALSEELSPHQLVSLMNEYLGAMTEVFQLQSGTLDKYIGDAIVTMFGMPVPVKDHASRACVSAVQMQECHAALRVKWAESGQWPESVLSMRTRIGVNTGRAVIGNMGSEMRFNYTMMGDSVNLAARCESGAKIYGVYTMVTETTLKAALVEGTALNYRKLDRVVVKGRRQPVEMYELWEDSVVTAQSAACKATYEAALLDYFKGDWEAALKGFEASELDEPFRNFAPTTPSTLLAARCREFLRSGGPANWDGAYVMTSK</sequence>
<keyword evidence="1" id="KW-1133">Transmembrane helix</keyword>
<organism evidence="3 4">
    <name type="scientific">Coraliomargarita algicola</name>
    <dbReference type="NCBI Taxonomy" id="3092156"/>
    <lineage>
        <taxon>Bacteria</taxon>
        <taxon>Pseudomonadati</taxon>
        <taxon>Verrucomicrobiota</taxon>
        <taxon>Opitutia</taxon>
        <taxon>Puniceicoccales</taxon>
        <taxon>Coraliomargaritaceae</taxon>
        <taxon>Coraliomargarita</taxon>
    </lineage>
</organism>
<dbReference type="Proteomes" id="UP001324993">
    <property type="component" value="Chromosome"/>
</dbReference>
<dbReference type="SMART" id="SM01080">
    <property type="entry name" value="CHASE2"/>
    <property type="match status" value="1"/>
</dbReference>
<keyword evidence="1" id="KW-0472">Membrane</keyword>
<evidence type="ECO:0000313" key="4">
    <source>
        <dbReference type="Proteomes" id="UP001324993"/>
    </source>
</evidence>
<dbReference type="Pfam" id="PF05226">
    <property type="entry name" value="CHASE2"/>
    <property type="match status" value="1"/>
</dbReference>
<evidence type="ECO:0000313" key="3">
    <source>
        <dbReference type="EMBL" id="WPJ97962.1"/>
    </source>
</evidence>
<keyword evidence="1" id="KW-0812">Transmembrane</keyword>
<dbReference type="CDD" id="cd07302">
    <property type="entry name" value="CHD"/>
    <property type="match status" value="1"/>
</dbReference>